<comment type="caution">
    <text evidence="2">The sequence shown here is derived from an EMBL/GenBank/DDBJ whole genome shotgun (WGS) entry which is preliminary data.</text>
</comment>
<dbReference type="AlphaFoldDB" id="A0A3E4TWN1"/>
<protein>
    <recommendedName>
        <fullName evidence="1">Gp5/Type VI secretion system Vgr protein OB-fold domain-containing protein</fullName>
    </recommendedName>
</protein>
<dbReference type="Pfam" id="PF05954">
    <property type="entry name" value="Phage_GPD"/>
    <property type="match status" value="1"/>
</dbReference>
<accession>A0A3E4TWN1</accession>
<dbReference type="SUPFAM" id="SSF69279">
    <property type="entry name" value="Phage tail proteins"/>
    <property type="match status" value="1"/>
</dbReference>
<feature type="domain" description="Gp5/Type VI secretion system Vgr protein OB-fold" evidence="1">
    <location>
        <begin position="302"/>
        <end position="370"/>
    </location>
</feature>
<evidence type="ECO:0000313" key="4">
    <source>
        <dbReference type="Proteomes" id="UP000261257"/>
    </source>
</evidence>
<dbReference type="EMBL" id="QSSQ01000036">
    <property type="protein sequence ID" value="RGL97668.1"/>
    <property type="molecule type" value="Genomic_DNA"/>
</dbReference>
<gene>
    <name evidence="3" type="ORF">DXC39_25030</name>
    <name evidence="2" type="ORF">DXC39_26270</name>
</gene>
<name>A0A3E4TWN1_9FIRM</name>
<dbReference type="Pfam" id="PF04717">
    <property type="entry name" value="Phage_base_V"/>
    <property type="match status" value="1"/>
</dbReference>
<evidence type="ECO:0000313" key="2">
    <source>
        <dbReference type="EMBL" id="RGL96921.1"/>
    </source>
</evidence>
<sequence>MIRLRQMLLSSGITRGGGTMAYNLHDIKVVGLEVSNILYCRIEGKLGEHSSMELCAFLENQEDFLYEMPSYQPVELQADGEDGTIVLFSGVVTELNVEISSEVSIVRIKGKSYSWLMDLTKKSRSFQDTQMSCTAFLNSVMADYPGSSVFYAAQDMPIGKLIVQYEETDWQFLKRVFSMAGMTVTPYEYQAGIKIYVGIPVLSQNRIPYQIKEINKDMESYYCLKANDRMVHASDFTRYQVLSQRLLRLFDTIEVNSLPFTVYSYVYDFSNQEMTGIYGLQMAQGLLVPTVYPMHLIGVALTGTVVNVSGTAVQVALEIDKVSGNPAAFWFPYSTISASPNGSGWYCMPEPGDDVRIYFPSKNEQEAIALSSASNYPAPQSGGTDRMQDPNIRYLRTKAGQELALTPELMVLSCDGGVSAVSILSDGKITVSAQKKVLVDATGPVTLHAEKNLTVKAQGLISLQSLKGGSVALGGSEIQFSGTEVKFD</sequence>
<proteinExistence type="predicted"/>
<dbReference type="InterPro" id="IPR006531">
    <property type="entry name" value="Gp5/Vgr_OB"/>
</dbReference>
<evidence type="ECO:0000313" key="3">
    <source>
        <dbReference type="EMBL" id="RGL97668.1"/>
    </source>
</evidence>
<dbReference type="Gene3D" id="3.55.50.10">
    <property type="entry name" value="Baseplate protein-like domains"/>
    <property type="match status" value="1"/>
</dbReference>
<organism evidence="2 4">
    <name type="scientific">Hungatella hathewayi</name>
    <dbReference type="NCBI Taxonomy" id="154046"/>
    <lineage>
        <taxon>Bacteria</taxon>
        <taxon>Bacillati</taxon>
        <taxon>Bacillota</taxon>
        <taxon>Clostridia</taxon>
        <taxon>Lachnospirales</taxon>
        <taxon>Lachnospiraceae</taxon>
        <taxon>Hungatella</taxon>
    </lineage>
</organism>
<dbReference type="Proteomes" id="UP000261257">
    <property type="component" value="Unassembled WGS sequence"/>
</dbReference>
<reference evidence="2 4" key="1">
    <citation type="submission" date="2018-08" db="EMBL/GenBank/DDBJ databases">
        <title>A genome reference for cultivated species of the human gut microbiota.</title>
        <authorList>
            <person name="Zou Y."/>
            <person name="Xue W."/>
            <person name="Luo G."/>
        </authorList>
    </citation>
    <scope>NUCLEOTIDE SEQUENCE [LARGE SCALE GENOMIC DNA]</scope>
    <source>
        <strain evidence="2 4">TF05-11AC</strain>
    </source>
</reference>
<dbReference type="EMBL" id="QSSQ01000039">
    <property type="protein sequence ID" value="RGL96921.1"/>
    <property type="molecule type" value="Genomic_DNA"/>
</dbReference>
<evidence type="ECO:0000259" key="1">
    <source>
        <dbReference type="Pfam" id="PF04717"/>
    </source>
</evidence>